<keyword evidence="7 11" id="KW-0808">Transferase</keyword>
<dbReference type="NCBIfam" id="TIGR01135">
    <property type="entry name" value="glmS"/>
    <property type="match status" value="1"/>
</dbReference>
<dbReference type="Pfam" id="PF01380">
    <property type="entry name" value="SIS"/>
    <property type="match status" value="2"/>
</dbReference>
<feature type="domain" description="Glutamine amidotransferase type-2" evidence="12">
    <location>
        <begin position="14"/>
        <end position="240"/>
    </location>
</feature>
<keyword evidence="8" id="KW-0677">Repeat</keyword>
<dbReference type="SUPFAM" id="SSF53697">
    <property type="entry name" value="SIS domain"/>
    <property type="match status" value="1"/>
</dbReference>
<name>I0A219_FERFK</name>
<evidence type="ECO:0000256" key="9">
    <source>
        <dbReference type="ARBA" id="ARBA00022962"/>
    </source>
</evidence>
<dbReference type="PROSITE" id="PS51464">
    <property type="entry name" value="SIS"/>
    <property type="match status" value="2"/>
</dbReference>
<evidence type="ECO:0000256" key="8">
    <source>
        <dbReference type="ARBA" id="ARBA00022737"/>
    </source>
</evidence>
<dbReference type="STRING" id="1163730.FFONT_1038"/>
<dbReference type="AlphaFoldDB" id="I0A219"/>
<accession>I0A219</accession>
<dbReference type="GO" id="GO:0004360">
    <property type="term" value="F:glutamine-fructose-6-phosphate transaminase (isomerizing) activity"/>
    <property type="evidence" value="ECO:0007669"/>
    <property type="project" value="UniProtKB-UniRule"/>
</dbReference>
<evidence type="ECO:0000256" key="4">
    <source>
        <dbReference type="ARBA" id="ARBA00016090"/>
    </source>
</evidence>
<dbReference type="GO" id="GO:0005975">
    <property type="term" value="P:carbohydrate metabolic process"/>
    <property type="evidence" value="ECO:0007669"/>
    <property type="project" value="UniProtKB-UniRule"/>
</dbReference>
<dbReference type="InterPro" id="IPR017932">
    <property type="entry name" value="GATase_2_dom"/>
</dbReference>
<dbReference type="InParanoid" id="I0A219"/>
<dbReference type="PROSITE" id="PS51278">
    <property type="entry name" value="GATASE_TYPE_2"/>
    <property type="match status" value="1"/>
</dbReference>
<evidence type="ECO:0000256" key="10">
    <source>
        <dbReference type="ARBA" id="ARBA00055466"/>
    </source>
</evidence>
<dbReference type="eggNOG" id="arCOG00057">
    <property type="taxonomic scope" value="Archaea"/>
</dbReference>
<dbReference type="HOGENOM" id="CLU_012520_7_0_2"/>
<dbReference type="NCBIfam" id="NF001484">
    <property type="entry name" value="PRK00331.1"/>
    <property type="match status" value="1"/>
</dbReference>
<dbReference type="EMBL" id="CP003423">
    <property type="protein sequence ID" value="AFH43026.1"/>
    <property type="molecule type" value="Genomic_DNA"/>
</dbReference>
<comment type="function">
    <text evidence="10 11">Catalyzes the first step in hexosamine metabolism, converting fructose-6P into glucosamine-6P using glutamine as a nitrogen source.</text>
</comment>
<dbReference type="HAMAP" id="MF_00164">
    <property type="entry name" value="GlmS"/>
    <property type="match status" value="1"/>
</dbReference>
<comment type="caution">
    <text evidence="11">Lacks conserved residue(s) required for the propagation of feature annotation.</text>
</comment>
<reference evidence="15" key="1">
    <citation type="submission" date="2012-03" db="EMBL/GenBank/DDBJ databases">
        <title>Fervidicoccus fontis complete genome analysis confirms its distinct phylogenetic position and predicts its environmental function.</title>
        <authorList>
            <person name="Lebedinsky A.V."/>
            <person name="Mardanov A.V."/>
            <person name="Gumerov V.M."/>
            <person name="Beletsky A.V."/>
            <person name="Kublanov I.V."/>
            <person name="Perevalova A.A."/>
            <person name="Bonch-Osmolovskaya E.A."/>
            <person name="Ravin N.V."/>
            <person name="Skryabin K.G."/>
        </authorList>
    </citation>
    <scope>NUCLEOTIDE SEQUENCE [LARGE SCALE GENOMIC DNA]</scope>
    <source>
        <strain evidence="15">DSM 19380 / VKM B-2539 / Kam940</strain>
    </source>
</reference>
<dbReference type="InterPro" id="IPR035490">
    <property type="entry name" value="GlmS/FrlB_SIS"/>
</dbReference>
<evidence type="ECO:0000256" key="7">
    <source>
        <dbReference type="ARBA" id="ARBA00022679"/>
    </source>
</evidence>
<dbReference type="KEGG" id="ffo:FFONT_1038"/>
<comment type="catalytic activity">
    <reaction evidence="1 11">
        <text>D-fructose 6-phosphate + L-glutamine = D-glucosamine 6-phosphate + L-glutamate</text>
        <dbReference type="Rhea" id="RHEA:13237"/>
        <dbReference type="ChEBI" id="CHEBI:29985"/>
        <dbReference type="ChEBI" id="CHEBI:58359"/>
        <dbReference type="ChEBI" id="CHEBI:58725"/>
        <dbReference type="ChEBI" id="CHEBI:61527"/>
        <dbReference type="EC" id="2.6.1.16"/>
    </reaction>
</comment>
<feature type="active site" description="Nucleophile; for GATase activity" evidence="11">
    <location>
        <position position="14"/>
    </location>
</feature>
<evidence type="ECO:0000256" key="5">
    <source>
        <dbReference type="ARBA" id="ARBA00022490"/>
    </source>
</evidence>
<keyword evidence="6 11" id="KW-0032">Aminotransferase</keyword>
<evidence type="ECO:0000313" key="15">
    <source>
        <dbReference type="Proteomes" id="UP000007391"/>
    </source>
</evidence>
<keyword evidence="9" id="KW-0315">Glutamine amidotransferase</keyword>
<dbReference type="InterPro" id="IPR001347">
    <property type="entry name" value="SIS_dom"/>
</dbReference>
<protein>
    <recommendedName>
        <fullName evidence="4 11">Glutamine--fructose-6-phosphate aminotransferase [isomerizing]</fullName>
        <ecNumber evidence="3 11">2.6.1.16</ecNumber>
    </recommendedName>
    <alternativeName>
        <fullName evidence="11">D-fructose-6-phosphate amidotransferase</fullName>
    </alternativeName>
    <alternativeName>
        <fullName evidence="11">GFAT</fullName>
    </alternativeName>
    <alternativeName>
        <fullName evidence="11">Glucosamine-6-phosphate synthase</fullName>
    </alternativeName>
    <alternativeName>
        <fullName evidence="11">Hexosephosphate aminotransferase</fullName>
    </alternativeName>
    <alternativeName>
        <fullName evidence="11">L-glutamine--D-fructose-6-phosphate amidotransferase</fullName>
    </alternativeName>
</protein>
<keyword evidence="5 11" id="KW-0963">Cytoplasm</keyword>
<comment type="subcellular location">
    <subcellularLocation>
        <location evidence="2 11">Cytoplasm</location>
    </subcellularLocation>
</comment>
<dbReference type="InterPro" id="IPR035466">
    <property type="entry name" value="GlmS/AgaS_SIS"/>
</dbReference>
<dbReference type="GO" id="GO:0097367">
    <property type="term" value="F:carbohydrate derivative binding"/>
    <property type="evidence" value="ECO:0007669"/>
    <property type="project" value="InterPro"/>
</dbReference>
<comment type="subunit">
    <text evidence="11">Homodimer.</text>
</comment>
<feature type="active site" description="For Fru-6P isomerization activity" evidence="11">
    <location>
        <position position="621"/>
    </location>
</feature>
<evidence type="ECO:0000259" key="13">
    <source>
        <dbReference type="PROSITE" id="PS51464"/>
    </source>
</evidence>
<evidence type="ECO:0000256" key="6">
    <source>
        <dbReference type="ARBA" id="ARBA00022576"/>
    </source>
</evidence>
<dbReference type="GO" id="GO:0006002">
    <property type="term" value="P:fructose 6-phosphate metabolic process"/>
    <property type="evidence" value="ECO:0007669"/>
    <property type="project" value="TreeGrafter"/>
</dbReference>
<dbReference type="FunFam" id="3.40.50.10490:FF:000001">
    <property type="entry name" value="Glutamine--fructose-6-phosphate aminotransferase [isomerizing]"/>
    <property type="match status" value="1"/>
</dbReference>
<dbReference type="CDD" id="cd00714">
    <property type="entry name" value="GFAT"/>
    <property type="match status" value="1"/>
</dbReference>
<dbReference type="InterPro" id="IPR005855">
    <property type="entry name" value="GFAT"/>
</dbReference>
<dbReference type="GO" id="GO:0006487">
    <property type="term" value="P:protein N-linked glycosylation"/>
    <property type="evidence" value="ECO:0007669"/>
    <property type="project" value="TreeGrafter"/>
</dbReference>
<dbReference type="PANTHER" id="PTHR10937:SF0">
    <property type="entry name" value="GLUTAMINE--FRUCTOSE-6-PHOSPHATE TRANSAMINASE (ISOMERIZING)"/>
    <property type="match status" value="1"/>
</dbReference>
<dbReference type="SUPFAM" id="SSF56235">
    <property type="entry name" value="N-terminal nucleophile aminohydrolases (Ntn hydrolases)"/>
    <property type="match status" value="1"/>
</dbReference>
<evidence type="ECO:0000256" key="2">
    <source>
        <dbReference type="ARBA" id="ARBA00004496"/>
    </source>
</evidence>
<dbReference type="Gene3D" id="3.60.20.10">
    <property type="entry name" value="Glutamine Phosphoribosylpyrophosphate, subunit 1, domain 1"/>
    <property type="match status" value="1"/>
</dbReference>
<dbReference type="Proteomes" id="UP000007391">
    <property type="component" value="Chromosome"/>
</dbReference>
<dbReference type="InterPro" id="IPR047084">
    <property type="entry name" value="GFAT_N"/>
</dbReference>
<dbReference type="FunFam" id="3.60.20.10:FF:000006">
    <property type="entry name" value="Glutamine--fructose-6-phosphate aminotransferase [isomerizing]"/>
    <property type="match status" value="1"/>
</dbReference>
<dbReference type="Pfam" id="PF13522">
    <property type="entry name" value="GATase_6"/>
    <property type="match status" value="1"/>
</dbReference>
<dbReference type="GO" id="GO:0006047">
    <property type="term" value="P:UDP-N-acetylglucosamine metabolic process"/>
    <property type="evidence" value="ECO:0007669"/>
    <property type="project" value="TreeGrafter"/>
</dbReference>
<dbReference type="PANTHER" id="PTHR10937">
    <property type="entry name" value="GLUCOSAMINE--FRUCTOSE-6-PHOSPHATE AMINOTRANSFERASE, ISOMERIZING"/>
    <property type="match status" value="1"/>
</dbReference>
<dbReference type="GO" id="GO:0005737">
    <property type="term" value="C:cytoplasm"/>
    <property type="evidence" value="ECO:0007669"/>
    <property type="project" value="UniProtKB-SubCell"/>
</dbReference>
<evidence type="ECO:0000259" key="12">
    <source>
        <dbReference type="PROSITE" id="PS51278"/>
    </source>
</evidence>
<evidence type="ECO:0000256" key="3">
    <source>
        <dbReference type="ARBA" id="ARBA00012916"/>
    </source>
</evidence>
<reference evidence="14 15" key="2">
    <citation type="journal article" date="2014" name="Extremophiles">
        <title>Analysis of the complete genome of Fervidococcus fontis confirms the distinct phylogenetic position of the order Fervidicoccales and suggests its environmental function.</title>
        <authorList>
            <person name="Lebedinsky A.V."/>
            <person name="Mardanov A.V."/>
            <person name="Kublanov I.V."/>
            <person name="Gumerov V.M."/>
            <person name="Beletsky A.V."/>
            <person name="Perevalova A.A."/>
            <person name="Bidzhieva S.Kh."/>
            <person name="Bonch-Osmolovskaya E.A."/>
            <person name="Skryabin K.G."/>
            <person name="Ravin N.V."/>
        </authorList>
    </citation>
    <scope>NUCLEOTIDE SEQUENCE [LARGE SCALE GENOMIC DNA]</scope>
    <source>
        <strain evidence="15">DSM 19380 / VKM B-2539 / Kam940</strain>
    </source>
</reference>
<dbReference type="InterPro" id="IPR029055">
    <property type="entry name" value="Ntn_hydrolases_N"/>
</dbReference>
<sequence length="626" mass="68964">MLRTLEILAVFILCGIIGVAIDVNNNCSEFKAAEIITKGLKSLEYRGYDSVGIALIDKNTRKIIVKKGKGKLDDVSKEYSFLLTPGCIGIGHTRWATHGAPTNINAHPHTDCKGDIALVHNGIIKNFLSLKKMLLNSGHTFKSDTDTEVVAHLIEELASTSSNFYEGFKKSISMLEGSFALAVVTTYEPEKIFFAKKESPLIIGLSKSSNFLASDIPAMLEYTNEFVPLNDGDIGWLSPREVFIENLKAGIVEIRKRKILVDWKPEMAKKGGYPHYMIKEIYEQPLALKSTFEGLISDETIIEAADLISKKDKIFIAAAGTSYHAGLVTKYFIEKITGRAVYTFISSEYKNIEYLVDNDTAIIVISQSGETIDTIKAMRSSKNRGGVIFAITNVIGSTIGREANYVVPMRAGPEIGVAATKTFLTQVLVGSMLAVNLGKSIGKINETEYNQMINTLSYSPNIVGSSISMTEGIMKKLPERFSSKNSIYFLGRGLGVPLAYEAALKMKEITYIHAEAYPAGESKHGPIALIEKDFPVFFVVTKDTYEEIASNIAEMNARDAYTIALASEEKLENLQPRLTITVPKVDLLLEPYSLIPPIQLLSYYTAVVRGLDPDKPRNLAKTVTVE</sequence>
<evidence type="ECO:0000256" key="11">
    <source>
        <dbReference type="HAMAP-Rule" id="MF_00164"/>
    </source>
</evidence>
<dbReference type="CDD" id="cd05009">
    <property type="entry name" value="SIS_GlmS_GlmD_2"/>
    <property type="match status" value="1"/>
</dbReference>
<evidence type="ECO:0000313" key="14">
    <source>
        <dbReference type="EMBL" id="AFH43026.1"/>
    </source>
</evidence>
<organism evidence="14 15">
    <name type="scientific">Fervidicoccus fontis (strain DSM 19380 / JCM 18336 / VKM B-2539 / Kam940)</name>
    <dbReference type="NCBI Taxonomy" id="1163730"/>
    <lineage>
        <taxon>Archaea</taxon>
        <taxon>Thermoproteota</taxon>
        <taxon>Thermoprotei</taxon>
        <taxon>Fervidicoccales</taxon>
        <taxon>Fervidicoccaceae</taxon>
        <taxon>Fervidicoccus</taxon>
    </lineage>
</organism>
<dbReference type="InterPro" id="IPR046348">
    <property type="entry name" value="SIS_dom_sf"/>
</dbReference>
<dbReference type="Gene3D" id="3.40.50.10490">
    <property type="entry name" value="Glucose-6-phosphate isomerase like protein, domain 1"/>
    <property type="match status" value="2"/>
</dbReference>
<dbReference type="FunCoup" id="I0A219">
    <property type="interactions" value="60"/>
</dbReference>
<gene>
    <name evidence="11" type="primary">glmS</name>
    <name evidence="14" type="ordered locus">FFONT_1038</name>
</gene>
<evidence type="ECO:0000256" key="1">
    <source>
        <dbReference type="ARBA" id="ARBA00001031"/>
    </source>
</evidence>
<feature type="domain" description="SIS" evidence="13">
    <location>
        <begin position="304"/>
        <end position="443"/>
    </location>
</feature>
<proteinExistence type="inferred from homology"/>
<keyword evidence="15" id="KW-1185">Reference proteome</keyword>
<feature type="domain" description="SIS" evidence="13">
    <location>
        <begin position="477"/>
        <end position="616"/>
    </location>
</feature>
<dbReference type="EC" id="2.6.1.16" evidence="3 11"/>
<dbReference type="CDD" id="cd05008">
    <property type="entry name" value="SIS_GlmS_GlmD_1"/>
    <property type="match status" value="1"/>
</dbReference>